<name>A0A9Q0M1L1_BLOTA</name>
<keyword evidence="2" id="KW-1185">Reference proteome</keyword>
<feature type="non-terminal residue" evidence="1">
    <location>
        <position position="1"/>
    </location>
</feature>
<gene>
    <name evidence="1" type="ORF">RDWZM_008160</name>
</gene>
<dbReference type="Proteomes" id="UP001142055">
    <property type="component" value="Chromosome 3"/>
</dbReference>
<dbReference type="AlphaFoldDB" id="A0A9Q0M1L1"/>
<protein>
    <submittedName>
        <fullName evidence="1">Uncharacterized protein</fullName>
    </submittedName>
</protein>
<sequence length="63" mass="7230">SLDYCSIETIVLSQSLLANGCRYRMDAHTHTHTHNRWIPMMMVVVCLTDYSLIGMTRSILTND</sequence>
<feature type="non-terminal residue" evidence="1">
    <location>
        <position position="63"/>
    </location>
</feature>
<dbReference type="EMBL" id="JAPWDV010000003">
    <property type="protein sequence ID" value="KAJ6217003.1"/>
    <property type="molecule type" value="Genomic_DNA"/>
</dbReference>
<proteinExistence type="predicted"/>
<evidence type="ECO:0000313" key="2">
    <source>
        <dbReference type="Proteomes" id="UP001142055"/>
    </source>
</evidence>
<reference evidence="1" key="1">
    <citation type="submission" date="2022-12" db="EMBL/GenBank/DDBJ databases">
        <title>Genome assemblies of Blomia tropicalis.</title>
        <authorList>
            <person name="Cui Y."/>
        </authorList>
    </citation>
    <scope>NUCLEOTIDE SEQUENCE</scope>
    <source>
        <tissue evidence="1">Adult mites</tissue>
    </source>
</reference>
<evidence type="ECO:0000313" key="1">
    <source>
        <dbReference type="EMBL" id="KAJ6217003.1"/>
    </source>
</evidence>
<comment type="caution">
    <text evidence="1">The sequence shown here is derived from an EMBL/GenBank/DDBJ whole genome shotgun (WGS) entry which is preliminary data.</text>
</comment>
<accession>A0A9Q0M1L1</accession>
<organism evidence="1 2">
    <name type="scientific">Blomia tropicalis</name>
    <name type="common">Mite</name>
    <dbReference type="NCBI Taxonomy" id="40697"/>
    <lineage>
        <taxon>Eukaryota</taxon>
        <taxon>Metazoa</taxon>
        <taxon>Ecdysozoa</taxon>
        <taxon>Arthropoda</taxon>
        <taxon>Chelicerata</taxon>
        <taxon>Arachnida</taxon>
        <taxon>Acari</taxon>
        <taxon>Acariformes</taxon>
        <taxon>Sarcoptiformes</taxon>
        <taxon>Astigmata</taxon>
        <taxon>Glycyphagoidea</taxon>
        <taxon>Echimyopodidae</taxon>
        <taxon>Blomia</taxon>
    </lineage>
</organism>